<keyword evidence="1" id="KW-0732">Signal</keyword>
<feature type="signal peptide" evidence="1">
    <location>
        <begin position="1"/>
        <end position="17"/>
    </location>
</feature>
<reference evidence="2 3" key="1">
    <citation type="submission" date="2024-06" db="EMBL/GenBank/DDBJ databases">
        <title>The draft genome of Grus japonensis, version 3.</title>
        <authorList>
            <person name="Nabeshima K."/>
            <person name="Suzuki S."/>
            <person name="Onuma M."/>
        </authorList>
    </citation>
    <scope>NUCLEOTIDE SEQUENCE [LARGE SCALE GENOMIC DNA]</scope>
    <source>
        <strain evidence="2 3">451A</strain>
    </source>
</reference>
<dbReference type="EMBL" id="BAAFJT010000014">
    <property type="protein sequence ID" value="GAB0195840.1"/>
    <property type="molecule type" value="Genomic_DNA"/>
</dbReference>
<evidence type="ECO:0000256" key="1">
    <source>
        <dbReference type="SAM" id="SignalP"/>
    </source>
</evidence>
<name>A0ABC9XFC0_GRUJA</name>
<comment type="caution">
    <text evidence="2">The sequence shown here is derived from an EMBL/GenBank/DDBJ whole genome shotgun (WGS) entry which is preliminary data.</text>
</comment>
<feature type="chain" id="PRO_5044792071" evidence="1">
    <location>
        <begin position="18"/>
        <end position="236"/>
    </location>
</feature>
<protein>
    <submittedName>
        <fullName evidence="2">Interleukin-like</fullName>
    </submittedName>
</protein>
<evidence type="ECO:0000313" key="3">
    <source>
        <dbReference type="Proteomes" id="UP001623348"/>
    </source>
</evidence>
<proteinExistence type="predicted"/>
<evidence type="ECO:0000313" key="2">
    <source>
        <dbReference type="EMBL" id="GAB0195840.1"/>
    </source>
</evidence>
<keyword evidence="3" id="KW-1185">Reference proteome</keyword>
<sequence>MLVQVVALLSLGVLCSSAPTLAPRPNNAGRHSLQEEPLVGLIVRELLQDMQKLNLNEVPTVATVNATVERCMHSHLKTFARTLAALDVRSKLIARKLTVVNNYKHMLPEDGSKITLQEKFLKPIHIKDQICAHSNTKRFIQELKKMTKYQCMQRVEKDMKSLEEICSILKKSSSHDKICCKSAETDFSQFKKGLEEFLKWVNGKKDCSNIVRSELGLYPDGNCVCHDQWKYRKGLL</sequence>
<dbReference type="Proteomes" id="UP001623348">
    <property type="component" value="Unassembled WGS sequence"/>
</dbReference>
<dbReference type="AlphaFoldDB" id="A0ABC9XFC0"/>
<gene>
    <name evidence="2" type="ORF">GRJ2_002049300</name>
</gene>
<organism evidence="2 3">
    <name type="scientific">Grus japonensis</name>
    <name type="common">Japanese crane</name>
    <name type="synonym">Red-crowned crane</name>
    <dbReference type="NCBI Taxonomy" id="30415"/>
    <lineage>
        <taxon>Eukaryota</taxon>
        <taxon>Metazoa</taxon>
        <taxon>Chordata</taxon>
        <taxon>Craniata</taxon>
        <taxon>Vertebrata</taxon>
        <taxon>Euteleostomi</taxon>
        <taxon>Archelosauria</taxon>
        <taxon>Archosauria</taxon>
        <taxon>Dinosauria</taxon>
        <taxon>Saurischia</taxon>
        <taxon>Theropoda</taxon>
        <taxon>Coelurosauria</taxon>
        <taxon>Aves</taxon>
        <taxon>Neognathae</taxon>
        <taxon>Neoaves</taxon>
        <taxon>Gruiformes</taxon>
        <taxon>Gruidae</taxon>
        <taxon>Grus</taxon>
    </lineage>
</organism>
<accession>A0ABC9XFC0</accession>